<dbReference type="RefSeq" id="WP_305473532.1">
    <property type="nucleotide sequence ID" value="NZ_JAUYVT010000191.1"/>
</dbReference>
<feature type="signal peptide" evidence="1">
    <location>
        <begin position="1"/>
        <end position="27"/>
    </location>
</feature>
<accession>A0ABT9FK76</accession>
<evidence type="ECO:0000256" key="1">
    <source>
        <dbReference type="SAM" id="SignalP"/>
    </source>
</evidence>
<sequence>DKMKPFSKLGAMVMTGALAMSATLAHADTIKIGVSYPTPTHAWAAGMNWHAEQAEKRLEALYPDVDMILVNSSDPSAQASA</sequence>
<evidence type="ECO:0008006" key="4">
    <source>
        <dbReference type="Google" id="ProtNLM"/>
    </source>
</evidence>
<proteinExistence type="predicted"/>
<evidence type="ECO:0000313" key="2">
    <source>
        <dbReference type="EMBL" id="MDP2567192.1"/>
    </source>
</evidence>
<protein>
    <recommendedName>
        <fullName evidence="4">ABC transporter substrate-binding protein</fullName>
    </recommendedName>
</protein>
<organism evidence="2 3">
    <name type="scientific">Pseudoalteromonas marina</name>
    <dbReference type="NCBI Taxonomy" id="267375"/>
    <lineage>
        <taxon>Bacteria</taxon>
        <taxon>Pseudomonadati</taxon>
        <taxon>Pseudomonadota</taxon>
        <taxon>Gammaproteobacteria</taxon>
        <taxon>Alteromonadales</taxon>
        <taxon>Pseudoalteromonadaceae</taxon>
        <taxon>Pseudoalteromonas</taxon>
    </lineage>
</organism>
<keyword evidence="1" id="KW-0732">Signal</keyword>
<evidence type="ECO:0000313" key="3">
    <source>
        <dbReference type="Proteomes" id="UP001177212"/>
    </source>
</evidence>
<reference evidence="2" key="1">
    <citation type="submission" date="2023-07" db="EMBL/GenBank/DDBJ databases">
        <title>Genome content predicts the carbon catabolic preferences of heterotrophic bacteria.</title>
        <authorList>
            <person name="Gralka M."/>
        </authorList>
    </citation>
    <scope>NUCLEOTIDE SEQUENCE</scope>
    <source>
        <strain evidence="2">4G09</strain>
    </source>
</reference>
<gene>
    <name evidence="2" type="ORF">Q8W34_21485</name>
</gene>
<dbReference type="Gene3D" id="3.40.50.2300">
    <property type="match status" value="1"/>
</dbReference>
<dbReference type="EMBL" id="JAUYVT010000191">
    <property type="protein sequence ID" value="MDP2567192.1"/>
    <property type="molecule type" value="Genomic_DNA"/>
</dbReference>
<comment type="caution">
    <text evidence="2">The sequence shown here is derived from an EMBL/GenBank/DDBJ whole genome shotgun (WGS) entry which is preliminary data.</text>
</comment>
<name>A0ABT9FK76_9GAMM</name>
<feature type="non-terminal residue" evidence="2">
    <location>
        <position position="81"/>
    </location>
</feature>
<feature type="non-terminal residue" evidence="2">
    <location>
        <position position="1"/>
    </location>
</feature>
<keyword evidence="3" id="KW-1185">Reference proteome</keyword>
<feature type="chain" id="PRO_5045527516" description="ABC transporter substrate-binding protein" evidence="1">
    <location>
        <begin position="28"/>
        <end position="81"/>
    </location>
</feature>
<dbReference type="Proteomes" id="UP001177212">
    <property type="component" value="Unassembled WGS sequence"/>
</dbReference>